<dbReference type="STRING" id="90262.A0A1X2IEX0"/>
<dbReference type="GO" id="GO:0016887">
    <property type="term" value="F:ATP hydrolysis activity"/>
    <property type="evidence" value="ECO:0007669"/>
    <property type="project" value="InterPro"/>
</dbReference>
<protein>
    <submittedName>
        <fullName evidence="2">p-loop containing nucleoside triphosphate hydrolase protein</fullName>
    </submittedName>
</protein>
<gene>
    <name evidence="2" type="ORF">BCR42DRAFT_416744</name>
</gene>
<dbReference type="SUPFAM" id="SSF52540">
    <property type="entry name" value="P-loop containing nucleoside triphosphate hydrolases"/>
    <property type="match status" value="1"/>
</dbReference>
<evidence type="ECO:0000259" key="1">
    <source>
        <dbReference type="Pfam" id="PF00005"/>
    </source>
</evidence>
<dbReference type="EMBL" id="MCGE01000013">
    <property type="protein sequence ID" value="ORZ15260.1"/>
    <property type="molecule type" value="Genomic_DNA"/>
</dbReference>
<accession>A0A1X2IEX0</accession>
<name>A0A1X2IEX0_9FUNG</name>
<dbReference type="Proteomes" id="UP000193560">
    <property type="component" value="Unassembled WGS sequence"/>
</dbReference>
<feature type="domain" description="ABC transporter" evidence="1">
    <location>
        <begin position="21"/>
        <end position="161"/>
    </location>
</feature>
<proteinExistence type="predicted"/>
<keyword evidence="3" id="KW-1185">Reference proteome</keyword>
<dbReference type="InterPro" id="IPR003439">
    <property type="entry name" value="ABC_transporter-like_ATP-bd"/>
</dbReference>
<dbReference type="PANTHER" id="PTHR43119">
    <property type="entry name" value="ABC TRANSPORT PROTEIN ATP-BINDING COMPONENT-RELATED"/>
    <property type="match status" value="1"/>
</dbReference>
<dbReference type="OrthoDB" id="6593433at2759"/>
<dbReference type="AlphaFoldDB" id="A0A1X2IEX0"/>
<keyword evidence="2" id="KW-0378">Hydrolase</keyword>
<sequence length="164" mass="18404">MTLFYAKEMCFKLPNGQRLFENIEIKLKKGDRMVIQGPSGCGKTTLLKCLAHLIPFEHGECTLENASIDKFTVPNWRTKVMYVPQTPVDHPGTPNDLFKMVRSFASQKNRTDHGDPIDIARNWGISDDHFAETWSNLSGGEMQRCALAIALALNPQVLLLDGND</sequence>
<dbReference type="GO" id="GO:0005524">
    <property type="term" value="F:ATP binding"/>
    <property type="evidence" value="ECO:0007669"/>
    <property type="project" value="InterPro"/>
</dbReference>
<dbReference type="Pfam" id="PF00005">
    <property type="entry name" value="ABC_tran"/>
    <property type="match status" value="1"/>
</dbReference>
<evidence type="ECO:0000313" key="3">
    <source>
        <dbReference type="Proteomes" id="UP000193560"/>
    </source>
</evidence>
<reference evidence="2 3" key="1">
    <citation type="submission" date="2016-07" db="EMBL/GenBank/DDBJ databases">
        <title>Pervasive Adenine N6-methylation of Active Genes in Fungi.</title>
        <authorList>
            <consortium name="DOE Joint Genome Institute"/>
            <person name="Mondo S.J."/>
            <person name="Dannebaum R.O."/>
            <person name="Kuo R.C."/>
            <person name="Labutti K."/>
            <person name="Haridas S."/>
            <person name="Kuo A."/>
            <person name="Salamov A."/>
            <person name="Ahrendt S.R."/>
            <person name="Lipzen A."/>
            <person name="Sullivan W."/>
            <person name="Andreopoulos W.B."/>
            <person name="Clum A."/>
            <person name="Lindquist E."/>
            <person name="Daum C."/>
            <person name="Ramamoorthy G.K."/>
            <person name="Gryganskyi A."/>
            <person name="Culley D."/>
            <person name="Magnuson J.K."/>
            <person name="James T.Y."/>
            <person name="O'Malley M.A."/>
            <person name="Stajich J.E."/>
            <person name="Spatafora J.W."/>
            <person name="Visel A."/>
            <person name="Grigoriev I.V."/>
        </authorList>
    </citation>
    <scope>NUCLEOTIDE SEQUENCE [LARGE SCALE GENOMIC DNA]</scope>
    <source>
        <strain evidence="2 3">NRRL 1336</strain>
    </source>
</reference>
<dbReference type="PANTHER" id="PTHR43119:SF1">
    <property type="entry name" value="ABC TRANSPORTER DOMAIN-CONTAINING PROTEIN"/>
    <property type="match status" value="1"/>
</dbReference>
<dbReference type="InterPro" id="IPR027417">
    <property type="entry name" value="P-loop_NTPase"/>
</dbReference>
<comment type="caution">
    <text evidence="2">The sequence shown here is derived from an EMBL/GenBank/DDBJ whole genome shotgun (WGS) entry which is preliminary data.</text>
</comment>
<organism evidence="2 3">
    <name type="scientific">Absidia repens</name>
    <dbReference type="NCBI Taxonomy" id="90262"/>
    <lineage>
        <taxon>Eukaryota</taxon>
        <taxon>Fungi</taxon>
        <taxon>Fungi incertae sedis</taxon>
        <taxon>Mucoromycota</taxon>
        <taxon>Mucoromycotina</taxon>
        <taxon>Mucoromycetes</taxon>
        <taxon>Mucorales</taxon>
        <taxon>Cunninghamellaceae</taxon>
        <taxon>Absidia</taxon>
    </lineage>
</organism>
<dbReference type="Gene3D" id="3.40.50.300">
    <property type="entry name" value="P-loop containing nucleotide triphosphate hydrolases"/>
    <property type="match status" value="1"/>
</dbReference>
<evidence type="ECO:0000313" key="2">
    <source>
        <dbReference type="EMBL" id="ORZ15260.1"/>
    </source>
</evidence>